<dbReference type="EMBL" id="MN739001">
    <property type="protein sequence ID" value="QHT34493.1"/>
    <property type="molecule type" value="Genomic_DNA"/>
</dbReference>
<feature type="domain" description="PDZ" evidence="2">
    <location>
        <begin position="12"/>
        <end position="95"/>
    </location>
</feature>
<evidence type="ECO:0000256" key="1">
    <source>
        <dbReference type="SAM" id="MobiDB-lite"/>
    </source>
</evidence>
<dbReference type="AlphaFoldDB" id="A0A6C0F1F9"/>
<feature type="region of interest" description="Disordered" evidence="1">
    <location>
        <begin position="352"/>
        <end position="385"/>
    </location>
</feature>
<dbReference type="SUPFAM" id="SSF50156">
    <property type="entry name" value="PDZ domain-like"/>
    <property type="match status" value="1"/>
</dbReference>
<reference evidence="3" key="1">
    <citation type="journal article" date="2020" name="Nature">
        <title>Giant virus diversity and host interactions through global metagenomics.</title>
        <authorList>
            <person name="Schulz F."/>
            <person name="Roux S."/>
            <person name="Paez-Espino D."/>
            <person name="Jungbluth S."/>
            <person name="Walsh D.A."/>
            <person name="Denef V.J."/>
            <person name="McMahon K.D."/>
            <person name="Konstantinidis K.T."/>
            <person name="Eloe-Fadrosh E.A."/>
            <person name="Kyrpides N.C."/>
            <person name="Woyke T."/>
        </authorList>
    </citation>
    <scope>NUCLEOTIDE SEQUENCE</scope>
    <source>
        <strain evidence="3">GVMAG-M-3300009163-63</strain>
    </source>
</reference>
<protein>
    <recommendedName>
        <fullName evidence="2">PDZ domain-containing protein</fullName>
    </recommendedName>
</protein>
<dbReference type="InterPro" id="IPR036034">
    <property type="entry name" value="PDZ_sf"/>
</dbReference>
<organism evidence="3">
    <name type="scientific">viral metagenome</name>
    <dbReference type="NCBI Taxonomy" id="1070528"/>
    <lineage>
        <taxon>unclassified sequences</taxon>
        <taxon>metagenomes</taxon>
        <taxon>organismal metagenomes</taxon>
    </lineage>
</organism>
<dbReference type="InterPro" id="IPR001478">
    <property type="entry name" value="PDZ"/>
</dbReference>
<accession>A0A6C0F1F9</accession>
<evidence type="ECO:0000259" key="2">
    <source>
        <dbReference type="PROSITE" id="PS50106"/>
    </source>
</evidence>
<proteinExistence type="predicted"/>
<sequence>MQAAVPEKQLETLDIAKSNVIGIQFSISIGAPPVVYEIVQDGVAADNGAIRKGLYLVSINDAPVNPSINSKELEDILAAATSRADSISLDLFDPEKGEVFKVSLPLTIQAQKIIRSHTEPEELKRGPPPSPLALSQNSEKLLYEIWYVFGDSFLGDHSDFSPFQVIERFRTVLLARKDGSEVVKCVTQLLGALQALALKYNSGLRGEILYVVVKFKGDNGDNTYLNIRDISDKQRRVYPENHQMFEIDYSQISNISQLANFLTYLIRNVCNHVKTTLSRKRRIEKREEVSDLDDDKKISDKLMNLHNFFEKFIFPIMADMAEITTKEGGKKFIRDVNLLDVAKDYSFKINGWRGGSRTKRHKKHRGKKRSNKKRSNKKRSISRRR</sequence>
<dbReference type="PROSITE" id="PS50106">
    <property type="entry name" value="PDZ"/>
    <property type="match status" value="1"/>
</dbReference>
<feature type="compositionally biased region" description="Basic residues" evidence="1">
    <location>
        <begin position="356"/>
        <end position="385"/>
    </location>
</feature>
<evidence type="ECO:0000313" key="3">
    <source>
        <dbReference type="EMBL" id="QHT34493.1"/>
    </source>
</evidence>
<name>A0A6C0F1F9_9ZZZZ</name>